<evidence type="ECO:0000256" key="2">
    <source>
        <dbReference type="SAM" id="Phobius"/>
    </source>
</evidence>
<reference evidence="3" key="1">
    <citation type="submission" date="2020-11" db="EMBL/GenBank/DDBJ databases">
        <authorList>
            <consortium name="DOE Joint Genome Institute"/>
            <person name="Ahrendt S."/>
            <person name="Riley R."/>
            <person name="Andreopoulos W."/>
            <person name="Labutti K."/>
            <person name="Pangilinan J."/>
            <person name="Ruiz-Duenas F.J."/>
            <person name="Barrasa J.M."/>
            <person name="Sanchez-Garcia M."/>
            <person name="Camarero S."/>
            <person name="Miyauchi S."/>
            <person name="Serrano A."/>
            <person name="Linde D."/>
            <person name="Babiker R."/>
            <person name="Drula E."/>
            <person name="Ayuso-Fernandez I."/>
            <person name="Pacheco R."/>
            <person name="Padilla G."/>
            <person name="Ferreira P."/>
            <person name="Barriuso J."/>
            <person name="Kellner H."/>
            <person name="Castanera R."/>
            <person name="Alfaro M."/>
            <person name="Ramirez L."/>
            <person name="Pisabarro A.G."/>
            <person name="Kuo A."/>
            <person name="Tritt A."/>
            <person name="Lipzen A."/>
            <person name="He G."/>
            <person name="Yan M."/>
            <person name="Ng V."/>
            <person name="Cullen D."/>
            <person name="Martin F."/>
            <person name="Rosso M.-N."/>
            <person name="Henrissat B."/>
            <person name="Hibbett D."/>
            <person name="Martinez A.T."/>
            <person name="Grigoriev I.V."/>
        </authorList>
    </citation>
    <scope>NUCLEOTIDE SEQUENCE</scope>
    <source>
        <strain evidence="3">MF-IS2</strain>
    </source>
</reference>
<evidence type="ECO:0000313" key="4">
    <source>
        <dbReference type="Proteomes" id="UP000807342"/>
    </source>
</evidence>
<comment type="caution">
    <text evidence="3">The sequence shown here is derived from an EMBL/GenBank/DDBJ whole genome shotgun (WGS) entry which is preliminary data.</text>
</comment>
<dbReference type="AlphaFoldDB" id="A0A9P6BVZ9"/>
<feature type="compositionally biased region" description="Basic and acidic residues" evidence="1">
    <location>
        <begin position="201"/>
        <end position="210"/>
    </location>
</feature>
<keyword evidence="4" id="KW-1185">Reference proteome</keyword>
<name>A0A9P6BVZ9_9AGAR</name>
<dbReference type="Proteomes" id="UP000807342">
    <property type="component" value="Unassembled WGS sequence"/>
</dbReference>
<accession>A0A9P6BVZ9</accession>
<dbReference type="EMBL" id="MU151955">
    <property type="protein sequence ID" value="KAF9441322.1"/>
    <property type="molecule type" value="Genomic_DNA"/>
</dbReference>
<keyword evidence="2" id="KW-0812">Transmembrane</keyword>
<feature type="region of interest" description="Disordered" evidence="1">
    <location>
        <begin position="178"/>
        <end position="210"/>
    </location>
</feature>
<keyword evidence="2" id="KW-1133">Transmembrane helix</keyword>
<feature type="transmembrane region" description="Helical" evidence="2">
    <location>
        <begin position="62"/>
        <end position="87"/>
    </location>
</feature>
<evidence type="ECO:0000313" key="3">
    <source>
        <dbReference type="EMBL" id="KAF9441322.1"/>
    </source>
</evidence>
<proteinExistence type="predicted"/>
<feature type="transmembrane region" description="Helical" evidence="2">
    <location>
        <begin position="36"/>
        <end position="56"/>
    </location>
</feature>
<feature type="compositionally biased region" description="Basic residues" evidence="1">
    <location>
        <begin position="189"/>
        <end position="200"/>
    </location>
</feature>
<organism evidence="3 4">
    <name type="scientific">Macrolepiota fuliginosa MF-IS2</name>
    <dbReference type="NCBI Taxonomy" id="1400762"/>
    <lineage>
        <taxon>Eukaryota</taxon>
        <taxon>Fungi</taxon>
        <taxon>Dikarya</taxon>
        <taxon>Basidiomycota</taxon>
        <taxon>Agaricomycotina</taxon>
        <taxon>Agaricomycetes</taxon>
        <taxon>Agaricomycetidae</taxon>
        <taxon>Agaricales</taxon>
        <taxon>Agaricineae</taxon>
        <taxon>Agaricaceae</taxon>
        <taxon>Macrolepiota</taxon>
    </lineage>
</organism>
<keyword evidence="2" id="KW-0472">Membrane</keyword>
<feature type="compositionally biased region" description="Basic and acidic residues" evidence="1">
    <location>
        <begin position="178"/>
        <end position="188"/>
    </location>
</feature>
<protein>
    <submittedName>
        <fullName evidence="3">Uncharacterized protein</fullName>
    </submittedName>
</protein>
<evidence type="ECO:0000256" key="1">
    <source>
        <dbReference type="SAM" id="MobiDB-lite"/>
    </source>
</evidence>
<sequence length="485" mass="54642">MVVFTFVWTVKLLWWSEHGSCFLYDNAQNWWRATRALIIAVAWLYTVVHPIVRPAATSPRWLLTALLANLVVTPGMLGIVLGMPLALSVRGSRRRTTSYWFEYIGRIPGGIDHESPTHTNKGNACIYRFLAFVCALYKFGRRARAHISTELMASIYDKASKMKVYSRNVDKDKVKKVEEEKTAENELAKKKRKSGKKAKKEKSAKADDLKASKSMGMRVRLAQRGLIFSAGSRHDSLGVVCLGPGRLIVVVGNSYLMVPVTRRAKLVLPGTYYLICMLDDRIYAHDTLKDLRVQGILGHITHDAEAEAQKDQATVVTTEEALARAIDSGLLGFGEKFWIKIALSNQPQNTYGWIPIVSPLTYLDVTAKCPWWTGHTCWNTAFNHNIDGWCWVGWVMYYKCYGIYTIWVDMCTSLLDILKAGQHVGLLGQMGSNKPMPTANSRQRTFIPQNATLFSGTLRDNLDPFGPHLICIVVDWATTRKGFKE</sequence>
<gene>
    <name evidence="3" type="ORF">P691DRAFT_791646</name>
</gene>